<accession>A0ABY7VLN7</accession>
<dbReference type="RefSeq" id="WP_274054716.1">
    <property type="nucleotide sequence ID" value="NZ_CP059693.1"/>
</dbReference>
<reference evidence="2 3" key="1">
    <citation type="journal article" date="2022" name="Mar. Drugs">
        <title>Bioassay-Guided Fractionation Leads to the Detection of Cholic Acid Generated by the Rare Thalassomonas sp.</title>
        <authorList>
            <person name="Pheiffer F."/>
            <person name="Schneider Y.K."/>
            <person name="Hansen E.H."/>
            <person name="Andersen J.H."/>
            <person name="Isaksson J."/>
            <person name="Busche T."/>
            <person name="R C."/>
            <person name="Kalinowski J."/>
            <person name="Zyl L.V."/>
            <person name="Trindade M."/>
        </authorList>
    </citation>
    <scope>NUCLEOTIDE SEQUENCE [LARGE SCALE GENOMIC DNA]</scope>
    <source>
        <strain evidence="2 3">A5K-61T</strain>
    </source>
</reference>
<evidence type="ECO:0000313" key="3">
    <source>
        <dbReference type="Proteomes" id="UP001215231"/>
    </source>
</evidence>
<protein>
    <submittedName>
        <fullName evidence="2">DUF1330 domain-containing protein</fullName>
    </submittedName>
</protein>
<gene>
    <name evidence="2" type="ORF">H3N35_12690</name>
</gene>
<name>A0ABY7VLN7_9GAMM</name>
<dbReference type="InterPro" id="IPR011008">
    <property type="entry name" value="Dimeric_a/b-barrel"/>
</dbReference>
<dbReference type="Pfam" id="PF07045">
    <property type="entry name" value="DUF1330"/>
    <property type="match status" value="1"/>
</dbReference>
<dbReference type="Gene3D" id="3.30.70.100">
    <property type="match status" value="1"/>
</dbReference>
<dbReference type="EMBL" id="CP059693">
    <property type="protein sequence ID" value="WDE14188.1"/>
    <property type="molecule type" value="Genomic_DNA"/>
</dbReference>
<dbReference type="Proteomes" id="UP001215231">
    <property type="component" value="Chromosome"/>
</dbReference>
<keyword evidence="3" id="KW-1185">Reference proteome</keyword>
<sequence length="100" mass="11372">MAYEMLVGLEVIDDDNYQAYRQAMKPILITYGGGFAVDFRVSEVLLPQAGANINRVFTIYFRDETAKNDFFADDDYLKVKARYFETSVASTSILASYERG</sequence>
<dbReference type="InterPro" id="IPR010753">
    <property type="entry name" value="DUF1330"/>
</dbReference>
<organism evidence="2 3">
    <name type="scientific">Thalassomonas haliotis</name>
    <dbReference type="NCBI Taxonomy" id="485448"/>
    <lineage>
        <taxon>Bacteria</taxon>
        <taxon>Pseudomonadati</taxon>
        <taxon>Pseudomonadota</taxon>
        <taxon>Gammaproteobacteria</taxon>
        <taxon>Alteromonadales</taxon>
        <taxon>Colwelliaceae</taxon>
        <taxon>Thalassomonas</taxon>
    </lineage>
</organism>
<proteinExistence type="predicted"/>
<feature type="domain" description="DUF1330" evidence="1">
    <location>
        <begin position="7"/>
        <end position="94"/>
    </location>
</feature>
<dbReference type="SUPFAM" id="SSF54909">
    <property type="entry name" value="Dimeric alpha+beta barrel"/>
    <property type="match status" value="1"/>
</dbReference>
<evidence type="ECO:0000313" key="2">
    <source>
        <dbReference type="EMBL" id="WDE14188.1"/>
    </source>
</evidence>
<evidence type="ECO:0000259" key="1">
    <source>
        <dbReference type="Pfam" id="PF07045"/>
    </source>
</evidence>